<protein>
    <submittedName>
        <fullName evidence="2">Malto-oligosyltrehalose synthase</fullName>
    </submittedName>
</protein>
<dbReference type="NCBIfam" id="TIGR02401">
    <property type="entry name" value="trehalose_TreY"/>
    <property type="match status" value="1"/>
</dbReference>
<dbReference type="PANTHER" id="PTHR10357:SF216">
    <property type="entry name" value="MALTOOLIGOSYL TREHALOSE SYNTHASE-RELATED"/>
    <property type="match status" value="1"/>
</dbReference>
<dbReference type="InterPro" id="IPR012767">
    <property type="entry name" value="Trehalose_TreY"/>
</dbReference>
<dbReference type="AlphaFoldDB" id="A0A0F6W4P9"/>
<organism evidence="2 3">
    <name type="scientific">Sandaracinus amylolyticus</name>
    <dbReference type="NCBI Taxonomy" id="927083"/>
    <lineage>
        <taxon>Bacteria</taxon>
        <taxon>Pseudomonadati</taxon>
        <taxon>Myxococcota</taxon>
        <taxon>Polyangia</taxon>
        <taxon>Polyangiales</taxon>
        <taxon>Sandaracinaceae</taxon>
        <taxon>Sandaracinus</taxon>
    </lineage>
</organism>
<dbReference type="GO" id="GO:0005992">
    <property type="term" value="P:trehalose biosynthetic process"/>
    <property type="evidence" value="ECO:0007669"/>
    <property type="project" value="TreeGrafter"/>
</dbReference>
<sequence length="926" mass="102486">MRVPLSTYRIQLRQGVDLRAARALLDYLEALGVTDVYLSPILEAEPESTHGYDVVSHERIDPVLGGERDLEALARDAHARGMGVIVDFVPNHVSVASDRNALWQDLLTYGRGSSAASVFDVEWSPPRIGLEGRILLPVLGDMYGRVLEKGELRLARHGGHVRLDYWERALPLAPSTLAPVVASAVERLPEIDPSRARLAKIARALAELPGPREADPEAARRARELDRALAEAIEDDAQIAGAIDAAVAEYNGSPGDPASFDALHAMIEQQVYRPSAWRLALESINYRRFFDVDHLAAIRMERPEVFDAAHRTLLSWIGRGLVDGVRLDHTDGLADPAGYFVALQEGAARARGEDGRAIWVVAEKILAQHEKLPSGWAIDGTTGYETARIFTGVLVDPRGVARNLAFYRRFTGDGLSFEEHSYVSKRMVLRTTFASEVRALADDLERLAAADRQWCDLTPSALTVALEETIAAFPTYRSYVRPDGARERDDDALINRALRRARKRSPERVADAFDFLEQLLMDPSLEPGGTRAHLVMRFQQLTGPATAKAIEDTAFYRYVPFLAANEVGAEPGAPAVSVEDFHRANLERLERWPASMTTTSTHDAKRGEDARARLAVLAERPDVWRHAVTRWSRAHADKRTQLEDGSVAPVPRDEMLVYQALVGAWPHVREERAAVRDRMLGFVEKALREAKELSSWIRPDAEYEGATKRFVERLLEDASFVAELEGLLATMRSAAISNSLAQVVLRTASPGVPDLYQGSEAWNLSLVDPDNRRPVAFDTLREALTELRGARDPEALAEALLGAPEDGRVKLWVTHRALDARRRERELYLRGAYVALTGDEHTVAFARVLDERVHLAITTRLPFALAGESAPIGEAWGERRVRGDALADGMRFADVLTGRTHQAQDGLRLADVLAVLPCAVLERVGS</sequence>
<dbReference type="EMBL" id="CP011125">
    <property type="protein sequence ID" value="AKF07406.1"/>
    <property type="molecule type" value="Genomic_DNA"/>
</dbReference>
<gene>
    <name evidence="2" type="ORF">DB32_004555</name>
</gene>
<dbReference type="Pfam" id="PF00128">
    <property type="entry name" value="Alpha-amylase"/>
    <property type="match status" value="1"/>
</dbReference>
<dbReference type="Proteomes" id="UP000034883">
    <property type="component" value="Chromosome"/>
</dbReference>
<dbReference type="STRING" id="927083.DB32_004555"/>
<dbReference type="InterPro" id="IPR006047">
    <property type="entry name" value="GH13_cat_dom"/>
</dbReference>
<evidence type="ECO:0000259" key="1">
    <source>
        <dbReference type="SMART" id="SM00642"/>
    </source>
</evidence>
<dbReference type="InterPro" id="IPR017853">
    <property type="entry name" value="GH"/>
</dbReference>
<proteinExistence type="predicted"/>
<evidence type="ECO:0000313" key="3">
    <source>
        <dbReference type="Proteomes" id="UP000034883"/>
    </source>
</evidence>
<accession>A0A0F6W4P9</accession>
<reference evidence="2 3" key="1">
    <citation type="submission" date="2015-03" db="EMBL/GenBank/DDBJ databases">
        <title>Genome assembly of Sandaracinus amylolyticus DSM 53668.</title>
        <authorList>
            <person name="Sharma G."/>
            <person name="Subramanian S."/>
        </authorList>
    </citation>
    <scope>NUCLEOTIDE SEQUENCE [LARGE SCALE GENOMIC DNA]</scope>
    <source>
        <strain evidence="2 3">DSM 53668</strain>
    </source>
</reference>
<dbReference type="PANTHER" id="PTHR10357">
    <property type="entry name" value="ALPHA-AMYLASE FAMILY MEMBER"/>
    <property type="match status" value="1"/>
</dbReference>
<dbReference type="SUPFAM" id="SSF51445">
    <property type="entry name" value="(Trans)glycosidases"/>
    <property type="match status" value="1"/>
</dbReference>
<dbReference type="GO" id="GO:0030980">
    <property type="term" value="P:alpha-glucan catabolic process"/>
    <property type="evidence" value="ECO:0007669"/>
    <property type="project" value="TreeGrafter"/>
</dbReference>
<dbReference type="SMART" id="SM00642">
    <property type="entry name" value="Aamy"/>
    <property type="match status" value="1"/>
</dbReference>
<dbReference type="GO" id="GO:0047470">
    <property type="term" value="F:(1,4)-alpha-D-glucan 1-alpha-D-glucosylmutase activity"/>
    <property type="evidence" value="ECO:0007669"/>
    <property type="project" value="TreeGrafter"/>
</dbReference>
<keyword evidence="3" id="KW-1185">Reference proteome</keyword>
<dbReference type="Gene3D" id="3.20.20.80">
    <property type="entry name" value="Glycosidases"/>
    <property type="match status" value="4"/>
</dbReference>
<dbReference type="KEGG" id="samy:DB32_004555"/>
<name>A0A0F6W4P9_9BACT</name>
<evidence type="ECO:0000313" key="2">
    <source>
        <dbReference type="EMBL" id="AKF07406.1"/>
    </source>
</evidence>
<feature type="domain" description="Glycosyl hydrolase family 13 catalytic" evidence="1">
    <location>
        <begin position="4"/>
        <end position="791"/>
    </location>
</feature>
<dbReference type="CDD" id="cd11336">
    <property type="entry name" value="AmyAc_MTSase"/>
    <property type="match status" value="1"/>
</dbReference>